<dbReference type="SUPFAM" id="SSF46565">
    <property type="entry name" value="Chaperone J-domain"/>
    <property type="match status" value="1"/>
</dbReference>
<feature type="domain" description="J" evidence="3">
    <location>
        <begin position="8"/>
        <end position="73"/>
    </location>
</feature>
<feature type="region of interest" description="Disordered" evidence="2">
    <location>
        <begin position="21"/>
        <end position="50"/>
    </location>
</feature>
<evidence type="ECO:0000256" key="2">
    <source>
        <dbReference type="SAM" id="MobiDB-lite"/>
    </source>
</evidence>
<dbReference type="Gene3D" id="2.60.260.20">
    <property type="entry name" value="Urease metallochaperone UreE, N-terminal domain"/>
    <property type="match status" value="2"/>
</dbReference>
<feature type="region of interest" description="Disordered" evidence="2">
    <location>
        <begin position="245"/>
        <end position="276"/>
    </location>
</feature>
<accession>A0A381QUS6</accession>
<dbReference type="CDD" id="cd06257">
    <property type="entry name" value="DnaJ"/>
    <property type="match status" value="1"/>
</dbReference>
<dbReference type="PRINTS" id="PR00625">
    <property type="entry name" value="JDOMAIN"/>
</dbReference>
<dbReference type="EMBL" id="UINC01001519">
    <property type="protein sequence ID" value="SUZ82714.1"/>
    <property type="molecule type" value="Genomic_DNA"/>
</dbReference>
<evidence type="ECO:0000259" key="3">
    <source>
        <dbReference type="PROSITE" id="PS50076"/>
    </source>
</evidence>
<evidence type="ECO:0000313" key="4">
    <source>
        <dbReference type="EMBL" id="SUZ82714.1"/>
    </source>
</evidence>
<dbReference type="FunFam" id="2.60.260.20:FF:000013">
    <property type="entry name" value="DnaJ subfamily B member 11"/>
    <property type="match status" value="1"/>
</dbReference>
<dbReference type="InterPro" id="IPR008971">
    <property type="entry name" value="HSP40/DnaJ_pept-bd"/>
</dbReference>
<proteinExistence type="predicted"/>
<dbReference type="Pfam" id="PF01556">
    <property type="entry name" value="DnaJ_C"/>
    <property type="match status" value="1"/>
</dbReference>
<feature type="compositionally biased region" description="Basic residues" evidence="2">
    <location>
        <begin position="27"/>
        <end position="36"/>
    </location>
</feature>
<dbReference type="SMART" id="SM00271">
    <property type="entry name" value="DnaJ"/>
    <property type="match status" value="1"/>
</dbReference>
<dbReference type="Gene3D" id="1.10.287.110">
    <property type="entry name" value="DnaJ domain"/>
    <property type="match status" value="1"/>
</dbReference>
<dbReference type="InterPro" id="IPR002939">
    <property type="entry name" value="DnaJ_C"/>
</dbReference>
<reference evidence="4" key="1">
    <citation type="submission" date="2018-05" db="EMBL/GenBank/DDBJ databases">
        <authorList>
            <person name="Lanie J.A."/>
            <person name="Ng W.-L."/>
            <person name="Kazmierczak K.M."/>
            <person name="Andrzejewski T.M."/>
            <person name="Davidsen T.M."/>
            <person name="Wayne K.J."/>
            <person name="Tettelin H."/>
            <person name="Glass J.I."/>
            <person name="Rusch D."/>
            <person name="Podicherti R."/>
            <person name="Tsui H.-C.T."/>
            <person name="Winkler M.E."/>
        </authorList>
    </citation>
    <scope>NUCLEOTIDE SEQUENCE</scope>
</reference>
<dbReference type="InterPro" id="IPR036869">
    <property type="entry name" value="J_dom_sf"/>
</dbReference>
<gene>
    <name evidence="4" type="ORF">METZ01_LOCUS35568</name>
</gene>
<dbReference type="GO" id="GO:0051082">
    <property type="term" value="F:unfolded protein binding"/>
    <property type="evidence" value="ECO:0007669"/>
    <property type="project" value="InterPro"/>
</dbReference>
<keyword evidence="1" id="KW-0143">Chaperone</keyword>
<dbReference type="GO" id="GO:0042026">
    <property type="term" value="P:protein refolding"/>
    <property type="evidence" value="ECO:0007669"/>
    <property type="project" value="TreeGrafter"/>
</dbReference>
<organism evidence="4">
    <name type="scientific">marine metagenome</name>
    <dbReference type="NCBI Taxonomy" id="408172"/>
    <lineage>
        <taxon>unclassified sequences</taxon>
        <taxon>metagenomes</taxon>
        <taxon>ecological metagenomes</taxon>
    </lineage>
</organism>
<dbReference type="CDD" id="cd10747">
    <property type="entry name" value="DnaJ_C"/>
    <property type="match status" value="1"/>
</dbReference>
<dbReference type="SUPFAM" id="SSF49493">
    <property type="entry name" value="HSP40/DnaJ peptide-binding domain"/>
    <property type="match status" value="2"/>
</dbReference>
<name>A0A381QUS6_9ZZZZ</name>
<protein>
    <recommendedName>
        <fullName evidence="3">J domain-containing protein</fullName>
    </recommendedName>
</protein>
<evidence type="ECO:0000256" key="1">
    <source>
        <dbReference type="ARBA" id="ARBA00023186"/>
    </source>
</evidence>
<dbReference type="GO" id="GO:0005737">
    <property type="term" value="C:cytoplasm"/>
    <property type="evidence" value="ECO:0007669"/>
    <property type="project" value="TreeGrafter"/>
</dbReference>
<dbReference type="Pfam" id="PF00226">
    <property type="entry name" value="DnaJ"/>
    <property type="match status" value="1"/>
</dbReference>
<dbReference type="PANTHER" id="PTHR43096:SF52">
    <property type="entry name" value="DNAJ HOMOLOG 1, MITOCHONDRIAL-RELATED"/>
    <property type="match status" value="1"/>
</dbReference>
<dbReference type="InterPro" id="IPR001623">
    <property type="entry name" value="DnaJ_domain"/>
</dbReference>
<dbReference type="AlphaFoldDB" id="A0A381QUS6"/>
<dbReference type="PROSITE" id="PS50076">
    <property type="entry name" value="DNAJ_2"/>
    <property type="match status" value="1"/>
</dbReference>
<sequence>MPAAGQKDYYQILGVSREAPSKEIKKAYRKQARKHHPDVNSGDSKSEERFKEVAEAYHVLGDKQRRAAYDRGPERFAQEFDLSDFFSQFSHGPSGRQPGERSASGGFGNLFDVFSGGGPARGQGGPGAIPQRGRDREIEVQIGFEEALNGVQRTVIERGASESERISTKVRIPAGIEDGKRIRLTGRGEPGIGGGPPGNLYLRVQVDPHRLFTRKGADLYLDLPVTVYEAGLGATVRVPTLEGPTSIKLPPGTRGGQVIRLSGKGAPRPGPSDPKRRGDLFVSICIELPAELDQGSAALLEQFERNHPYDPRRNIK</sequence>
<dbReference type="PANTHER" id="PTHR43096">
    <property type="entry name" value="DNAJ HOMOLOG 1, MITOCHONDRIAL-RELATED"/>
    <property type="match status" value="1"/>
</dbReference>